<dbReference type="Pfam" id="PF10223">
    <property type="entry name" value="Menorin_N"/>
    <property type="match status" value="1"/>
</dbReference>
<dbReference type="InterPro" id="IPR019356">
    <property type="entry name" value="Menorin_dom"/>
</dbReference>
<evidence type="ECO:0000313" key="3">
    <source>
        <dbReference type="EMBL" id="KAG7389410.1"/>
    </source>
</evidence>
<dbReference type="PANTHER" id="PTHR21184:SF6">
    <property type="entry name" value="CONSERVED PLASMA MEMBRANE PROTEIN"/>
    <property type="match status" value="1"/>
</dbReference>
<keyword evidence="4" id="KW-1185">Reference proteome</keyword>
<feature type="domain" description="Menorin-like" evidence="2">
    <location>
        <begin position="7"/>
        <end position="245"/>
    </location>
</feature>
<evidence type="ECO:0000256" key="1">
    <source>
        <dbReference type="ARBA" id="ARBA00044953"/>
    </source>
</evidence>
<dbReference type="EMBL" id="JAGDFL010000411">
    <property type="protein sequence ID" value="KAG7389410.1"/>
    <property type="molecule type" value="Genomic_DNA"/>
</dbReference>
<dbReference type="AlphaFoldDB" id="A0A8T1WB67"/>
<accession>A0A8T1WB67</accession>
<dbReference type="OrthoDB" id="413402at2759"/>
<protein>
    <recommendedName>
        <fullName evidence="2">Menorin-like domain-containing protein</fullName>
    </recommendedName>
</protein>
<dbReference type="GO" id="GO:0005615">
    <property type="term" value="C:extracellular space"/>
    <property type="evidence" value="ECO:0007669"/>
    <property type="project" value="TreeGrafter"/>
</dbReference>
<dbReference type="Proteomes" id="UP000693981">
    <property type="component" value="Unassembled WGS sequence"/>
</dbReference>
<evidence type="ECO:0000313" key="4">
    <source>
        <dbReference type="Proteomes" id="UP000693981"/>
    </source>
</evidence>
<comment type="similarity">
    <text evidence="1">Belongs to the menorin family.</text>
</comment>
<evidence type="ECO:0000259" key="2">
    <source>
        <dbReference type="Pfam" id="PF10223"/>
    </source>
</evidence>
<dbReference type="PANTHER" id="PTHR21184">
    <property type="entry name" value="MENORIN (DENDRITIC BRANCHING PROTEIN)"/>
    <property type="match status" value="1"/>
</dbReference>
<name>A0A8T1WB67_9STRA</name>
<comment type="caution">
    <text evidence="3">The sequence shown here is derived from an EMBL/GenBank/DDBJ whole genome shotgun (WGS) entry which is preliminary data.</text>
</comment>
<gene>
    <name evidence="3" type="ORF">PHYBOEH_007520</name>
</gene>
<proteinExistence type="inferred from homology"/>
<reference evidence="3" key="1">
    <citation type="submission" date="2021-02" db="EMBL/GenBank/DDBJ databases">
        <authorList>
            <person name="Palmer J.M."/>
        </authorList>
    </citation>
    <scope>NUCLEOTIDE SEQUENCE</scope>
    <source>
        <strain evidence="3">SCRP23</strain>
    </source>
</reference>
<sequence length="304" mass="34222">MAPLDYRWAHAVNSIAKLSAVQRQIDEAEKTQFALANFVNAIEADIIWGEAQQTAVMGHPPATDGDLTLSSFLDAMQELSAKILSLWKQTETPLIVKLDFKSSRAFEASSELLTNFIANFPFTKSVFINADILPGPANSDHVAFEAVTFLQQVNALSEQDDGTHRHKLVLSVGWTTANATDEEIHRPYSSEMVKEMLNVLRPFQDNFTVTFPLRATSVRKSWPALCPLLNPPNYGFTLWWAATQIPDDELEWLFNTLEIETYAHEPSGKATTFAGRTFYDILGFDRFLEHRDHKNSTPSTQLQN</sequence>
<organism evidence="3 4">
    <name type="scientific">Phytophthora boehmeriae</name>
    <dbReference type="NCBI Taxonomy" id="109152"/>
    <lineage>
        <taxon>Eukaryota</taxon>
        <taxon>Sar</taxon>
        <taxon>Stramenopiles</taxon>
        <taxon>Oomycota</taxon>
        <taxon>Peronosporomycetes</taxon>
        <taxon>Peronosporales</taxon>
        <taxon>Peronosporaceae</taxon>
        <taxon>Phytophthora</taxon>
    </lineage>
</organism>